<proteinExistence type="predicted"/>
<evidence type="ECO:0000256" key="2">
    <source>
        <dbReference type="ARBA" id="ARBA00013184"/>
    </source>
</evidence>
<evidence type="ECO:0000313" key="13">
    <source>
        <dbReference type="EMBL" id="CAJ1936573.1"/>
    </source>
</evidence>
<keyword evidence="10" id="KW-0539">Nucleus</keyword>
<dbReference type="PANTHER" id="PTHR13808">
    <property type="entry name" value="CBP/P300-RELATED"/>
    <property type="match status" value="1"/>
</dbReference>
<keyword evidence="4" id="KW-0479">Metal-binding</keyword>
<evidence type="ECO:0000256" key="4">
    <source>
        <dbReference type="ARBA" id="ARBA00022723"/>
    </source>
</evidence>
<dbReference type="EC" id="2.3.1.48" evidence="2"/>
<comment type="caution">
    <text evidence="13">The sequence shown here is derived from an EMBL/GenBank/DDBJ whole genome shotgun (WGS) entry which is preliminary data.</text>
</comment>
<dbReference type="GO" id="GO:0003713">
    <property type="term" value="F:transcription coactivator activity"/>
    <property type="evidence" value="ECO:0007669"/>
    <property type="project" value="TreeGrafter"/>
</dbReference>
<dbReference type="GO" id="GO:0005634">
    <property type="term" value="C:nucleus"/>
    <property type="evidence" value="ECO:0007669"/>
    <property type="project" value="UniProtKB-SubCell"/>
</dbReference>
<feature type="domain" description="TAZ-type" evidence="12">
    <location>
        <begin position="84"/>
        <end position="164"/>
    </location>
</feature>
<dbReference type="SUPFAM" id="SSF57933">
    <property type="entry name" value="TAZ domain"/>
    <property type="match status" value="1"/>
</dbReference>
<keyword evidence="5" id="KW-0863">Zinc-finger</keyword>
<keyword evidence="9" id="KW-0804">Transcription</keyword>
<dbReference type="GO" id="GO:0005667">
    <property type="term" value="C:transcription regulator complex"/>
    <property type="evidence" value="ECO:0007669"/>
    <property type="project" value="TreeGrafter"/>
</dbReference>
<evidence type="ECO:0000256" key="11">
    <source>
        <dbReference type="ARBA" id="ARBA00048017"/>
    </source>
</evidence>
<keyword evidence="6" id="KW-0862">Zinc</keyword>
<evidence type="ECO:0000256" key="1">
    <source>
        <dbReference type="ARBA" id="ARBA00004123"/>
    </source>
</evidence>
<dbReference type="InterPro" id="IPR000197">
    <property type="entry name" value="Znf_TAZ"/>
</dbReference>
<name>A0AAD2FFC8_9STRA</name>
<keyword evidence="3" id="KW-0808">Transferase</keyword>
<dbReference type="EMBL" id="CAKOGP040000557">
    <property type="protein sequence ID" value="CAJ1936573.1"/>
    <property type="molecule type" value="Genomic_DNA"/>
</dbReference>
<evidence type="ECO:0000259" key="12">
    <source>
        <dbReference type="PROSITE" id="PS50134"/>
    </source>
</evidence>
<dbReference type="AlphaFoldDB" id="A0AAD2FFC8"/>
<dbReference type="InterPro" id="IPR035898">
    <property type="entry name" value="TAZ_dom_sf"/>
</dbReference>
<dbReference type="GO" id="GO:0004402">
    <property type="term" value="F:histone acetyltransferase activity"/>
    <property type="evidence" value="ECO:0007669"/>
    <property type="project" value="InterPro"/>
</dbReference>
<evidence type="ECO:0000256" key="5">
    <source>
        <dbReference type="ARBA" id="ARBA00022771"/>
    </source>
</evidence>
<dbReference type="InterPro" id="IPR013178">
    <property type="entry name" value="Histone_AcTrfase_Rtt109/CBP"/>
</dbReference>
<dbReference type="PANTHER" id="PTHR13808:SF1">
    <property type="entry name" value="HISTONE ACETYLTRANSFERASE"/>
    <property type="match status" value="1"/>
</dbReference>
<evidence type="ECO:0000256" key="9">
    <source>
        <dbReference type="ARBA" id="ARBA00023163"/>
    </source>
</evidence>
<dbReference type="Proteomes" id="UP001295423">
    <property type="component" value="Unassembled WGS sequence"/>
</dbReference>
<dbReference type="GO" id="GO:0008270">
    <property type="term" value="F:zinc ion binding"/>
    <property type="evidence" value="ECO:0007669"/>
    <property type="project" value="UniProtKB-KW"/>
</dbReference>
<evidence type="ECO:0000313" key="14">
    <source>
        <dbReference type="Proteomes" id="UP001295423"/>
    </source>
</evidence>
<evidence type="ECO:0000256" key="3">
    <source>
        <dbReference type="ARBA" id="ARBA00022679"/>
    </source>
</evidence>
<evidence type="ECO:0000256" key="10">
    <source>
        <dbReference type="ARBA" id="ARBA00023242"/>
    </source>
</evidence>
<gene>
    <name evidence="13" type="ORF">CYCCA115_LOCUS5259</name>
</gene>
<keyword evidence="8" id="KW-0805">Transcription regulation</keyword>
<comment type="catalytic activity">
    <reaction evidence="11">
        <text>L-lysyl-[protein] + acetyl-CoA = N(6)-acetyl-L-lysyl-[protein] + CoA + H(+)</text>
        <dbReference type="Rhea" id="RHEA:45948"/>
        <dbReference type="Rhea" id="RHEA-COMP:9752"/>
        <dbReference type="Rhea" id="RHEA-COMP:10731"/>
        <dbReference type="ChEBI" id="CHEBI:15378"/>
        <dbReference type="ChEBI" id="CHEBI:29969"/>
        <dbReference type="ChEBI" id="CHEBI:57287"/>
        <dbReference type="ChEBI" id="CHEBI:57288"/>
        <dbReference type="ChEBI" id="CHEBI:61930"/>
        <dbReference type="EC" id="2.3.1.48"/>
    </reaction>
</comment>
<protein>
    <recommendedName>
        <fullName evidence="2">histone acetyltransferase</fullName>
        <ecNumber evidence="2">2.3.1.48</ecNumber>
    </recommendedName>
</protein>
<dbReference type="Pfam" id="PF02135">
    <property type="entry name" value="zf-TAZ"/>
    <property type="match status" value="1"/>
</dbReference>
<sequence length="171" mass="19905">MMTRQMLRMLRAEKRSGKLEQEKLPMVAKQVERYLHTHSRFSKGESVYFTKLKERAVHEALAITTSTNKFRKPDESRKVVPNIGLGNLKSGQQQLVRLFHASRCQTESCENEMLRKCMETKHLWKHLAYCKDCECAVNNCFASRKLLSHHRLCKDLSCLLCRPIREIAGLV</sequence>
<keyword evidence="7" id="KW-0156">Chromatin regulator</keyword>
<accession>A0AAD2FFC8</accession>
<dbReference type="Gene3D" id="1.20.1020.10">
    <property type="entry name" value="TAZ domain"/>
    <property type="match status" value="1"/>
</dbReference>
<keyword evidence="14" id="KW-1185">Reference proteome</keyword>
<dbReference type="PROSITE" id="PS50134">
    <property type="entry name" value="ZF_TAZ"/>
    <property type="match status" value="1"/>
</dbReference>
<reference evidence="13" key="1">
    <citation type="submission" date="2023-08" db="EMBL/GenBank/DDBJ databases">
        <authorList>
            <person name="Audoor S."/>
            <person name="Bilcke G."/>
        </authorList>
    </citation>
    <scope>NUCLEOTIDE SEQUENCE</scope>
</reference>
<dbReference type="GO" id="GO:0000123">
    <property type="term" value="C:histone acetyltransferase complex"/>
    <property type="evidence" value="ECO:0007669"/>
    <property type="project" value="TreeGrafter"/>
</dbReference>
<evidence type="ECO:0000256" key="7">
    <source>
        <dbReference type="ARBA" id="ARBA00022853"/>
    </source>
</evidence>
<evidence type="ECO:0000256" key="6">
    <source>
        <dbReference type="ARBA" id="ARBA00022833"/>
    </source>
</evidence>
<evidence type="ECO:0000256" key="8">
    <source>
        <dbReference type="ARBA" id="ARBA00023015"/>
    </source>
</evidence>
<dbReference type="SMART" id="SM00551">
    <property type="entry name" value="ZnF_TAZ"/>
    <property type="match status" value="1"/>
</dbReference>
<dbReference type="GO" id="GO:0045944">
    <property type="term" value="P:positive regulation of transcription by RNA polymerase II"/>
    <property type="evidence" value="ECO:0007669"/>
    <property type="project" value="TreeGrafter"/>
</dbReference>
<comment type="subcellular location">
    <subcellularLocation>
        <location evidence="1">Nucleus</location>
    </subcellularLocation>
</comment>
<dbReference type="GO" id="GO:0031490">
    <property type="term" value="F:chromatin DNA binding"/>
    <property type="evidence" value="ECO:0007669"/>
    <property type="project" value="TreeGrafter"/>
</dbReference>
<organism evidence="13 14">
    <name type="scientific">Cylindrotheca closterium</name>
    <dbReference type="NCBI Taxonomy" id="2856"/>
    <lineage>
        <taxon>Eukaryota</taxon>
        <taxon>Sar</taxon>
        <taxon>Stramenopiles</taxon>
        <taxon>Ochrophyta</taxon>
        <taxon>Bacillariophyta</taxon>
        <taxon>Bacillariophyceae</taxon>
        <taxon>Bacillariophycidae</taxon>
        <taxon>Bacillariales</taxon>
        <taxon>Bacillariaceae</taxon>
        <taxon>Cylindrotheca</taxon>
    </lineage>
</organism>